<dbReference type="CDD" id="cd07505">
    <property type="entry name" value="HAD_BPGM-like"/>
    <property type="match status" value="1"/>
</dbReference>
<gene>
    <name evidence="1" type="ORF">KIPB_006840</name>
</gene>
<keyword evidence="1" id="KW-0378">Hydrolase</keyword>
<dbReference type="Gene3D" id="1.10.150.240">
    <property type="entry name" value="Putative phosphatase, domain 2"/>
    <property type="match status" value="1"/>
</dbReference>
<dbReference type="Pfam" id="PF00702">
    <property type="entry name" value="Hydrolase"/>
    <property type="match status" value="1"/>
</dbReference>
<evidence type="ECO:0000313" key="1">
    <source>
        <dbReference type="EMBL" id="GIQ85205.1"/>
    </source>
</evidence>
<dbReference type="NCBIfam" id="TIGR01509">
    <property type="entry name" value="HAD-SF-IA-v3"/>
    <property type="match status" value="1"/>
</dbReference>
<dbReference type="GO" id="GO:0050308">
    <property type="term" value="F:sugar-phosphatase activity"/>
    <property type="evidence" value="ECO:0007669"/>
    <property type="project" value="TreeGrafter"/>
</dbReference>
<keyword evidence="2" id="KW-1185">Reference proteome</keyword>
<dbReference type="InterPro" id="IPR023198">
    <property type="entry name" value="PGP-like_dom2"/>
</dbReference>
<protein>
    <submittedName>
        <fullName evidence="1">HAD hydrolase, subfamily IA</fullName>
    </submittedName>
</protein>
<dbReference type="Proteomes" id="UP000265618">
    <property type="component" value="Unassembled WGS sequence"/>
</dbReference>
<dbReference type="InterPro" id="IPR051806">
    <property type="entry name" value="HAD-like_SPP"/>
</dbReference>
<accession>A0A9K3CZ45</accession>
<dbReference type="EMBL" id="BDIP01001822">
    <property type="protein sequence ID" value="GIQ85205.1"/>
    <property type="molecule type" value="Genomic_DNA"/>
</dbReference>
<organism evidence="1 2">
    <name type="scientific">Kipferlia bialata</name>
    <dbReference type="NCBI Taxonomy" id="797122"/>
    <lineage>
        <taxon>Eukaryota</taxon>
        <taxon>Metamonada</taxon>
        <taxon>Carpediemonas-like organisms</taxon>
        <taxon>Kipferlia</taxon>
    </lineage>
</organism>
<proteinExistence type="predicted"/>
<sequence>AWVQALSAFGVADLFPETRFYAMAGIPTYDISVTLCREAEAEAWQNPPLWLWGRTLPSGCGCEEWDEAPRLASQSRDDIYHALLESEGIPPRQAVVDIARAHHSICPMAVGTGSCRHSANKTLKALGIETLFGSVVCSEDYTHPKPHPQCFTTAALCFTTAADNLGAVYSECIVFEDSDLGLKAARDAGMQGVDVRGM</sequence>
<dbReference type="PANTHER" id="PTHR43481">
    <property type="entry name" value="FRUCTOSE-1-PHOSPHATE PHOSPHATASE"/>
    <property type="match status" value="1"/>
</dbReference>
<dbReference type="SUPFAM" id="SSF56784">
    <property type="entry name" value="HAD-like"/>
    <property type="match status" value="1"/>
</dbReference>
<dbReference type="AlphaFoldDB" id="A0A9K3CZ45"/>
<dbReference type="OrthoDB" id="40579at2759"/>
<dbReference type="Gene3D" id="3.40.50.1000">
    <property type="entry name" value="HAD superfamily/HAD-like"/>
    <property type="match status" value="1"/>
</dbReference>
<feature type="non-terminal residue" evidence="1">
    <location>
        <position position="198"/>
    </location>
</feature>
<dbReference type="InterPro" id="IPR023214">
    <property type="entry name" value="HAD_sf"/>
</dbReference>
<dbReference type="InterPro" id="IPR006439">
    <property type="entry name" value="HAD-SF_hydro_IA"/>
</dbReference>
<dbReference type="PANTHER" id="PTHR43481:SF4">
    <property type="entry name" value="GLYCEROL-1-PHOSPHATE PHOSPHOHYDROLASE 1-RELATED"/>
    <property type="match status" value="1"/>
</dbReference>
<comment type="caution">
    <text evidence="1">The sequence shown here is derived from an EMBL/GenBank/DDBJ whole genome shotgun (WGS) entry which is preliminary data.</text>
</comment>
<name>A0A9K3CZ45_9EUKA</name>
<dbReference type="InterPro" id="IPR036412">
    <property type="entry name" value="HAD-like_sf"/>
</dbReference>
<evidence type="ECO:0000313" key="2">
    <source>
        <dbReference type="Proteomes" id="UP000265618"/>
    </source>
</evidence>
<reference evidence="1 2" key="1">
    <citation type="journal article" date="2018" name="PLoS ONE">
        <title>The draft genome of Kipferlia bialata reveals reductive genome evolution in fornicate parasites.</title>
        <authorList>
            <person name="Tanifuji G."/>
            <person name="Takabayashi S."/>
            <person name="Kume K."/>
            <person name="Takagi M."/>
            <person name="Nakayama T."/>
            <person name="Kamikawa R."/>
            <person name="Inagaki Y."/>
            <person name="Hashimoto T."/>
        </authorList>
    </citation>
    <scope>NUCLEOTIDE SEQUENCE [LARGE SCALE GENOMIC DNA]</scope>
    <source>
        <strain evidence="1">NY0173</strain>
    </source>
</reference>